<sequence>MPAPPLSPHPRLIPGLYDLGRTVLCLDFMIFTLRLLHIFTVNKQLGPKIVIVNKMMKDVFFFLFFLGVWLVAYGVATEGLLRPQDRELPKILRRVFYRPYLQIFGQIPQEEMDVALMDHVNCSLEQGFWAHPTDTRMGSCVSVYANWLVLVLLIVFLLVANILLLNLLIAMFSYTFGKVQGNSDLYWKAQRYSLIREFHSRPALAPPLIVISHVRLLVRRLRRRSAQQPNSPHVAHFRVHLSKEAERRLLTWESVQKENFLLARARDKRESDSERLKRTSQKVDTALKQLGQIRQFEQRLKGLEREVQHCSRVLAWMAEALSRSPLLPPGGPAPPSPPAFRD</sequence>
<accession>A0AC55DL54</accession>
<organism evidence="1 2">
    <name type="scientific">Echinops telfairi</name>
    <name type="common">Lesser hedgehog tenrec</name>
    <dbReference type="NCBI Taxonomy" id="9371"/>
    <lineage>
        <taxon>Eukaryota</taxon>
        <taxon>Metazoa</taxon>
        <taxon>Chordata</taxon>
        <taxon>Craniata</taxon>
        <taxon>Vertebrata</taxon>
        <taxon>Euteleostomi</taxon>
        <taxon>Mammalia</taxon>
        <taxon>Eutheria</taxon>
        <taxon>Afrotheria</taxon>
        <taxon>Tenrecidae</taxon>
        <taxon>Tenrecinae</taxon>
        <taxon>Echinops</taxon>
    </lineage>
</organism>
<protein>
    <submittedName>
        <fullName evidence="2">Transient receptor potential cation channel subfamily M member 4-like</fullName>
    </submittedName>
</protein>
<proteinExistence type="predicted"/>
<evidence type="ECO:0000313" key="2">
    <source>
        <dbReference type="RefSeq" id="XP_045152479.1"/>
    </source>
</evidence>
<gene>
    <name evidence="2" type="primary">LOC101660917</name>
</gene>
<dbReference type="Proteomes" id="UP000694863">
    <property type="component" value="Unplaced"/>
</dbReference>
<reference evidence="2" key="1">
    <citation type="submission" date="2025-08" db="UniProtKB">
        <authorList>
            <consortium name="RefSeq"/>
        </authorList>
    </citation>
    <scope>IDENTIFICATION</scope>
</reference>
<keyword evidence="1" id="KW-1185">Reference proteome</keyword>
<dbReference type="RefSeq" id="XP_045152479.1">
    <property type="nucleotide sequence ID" value="XM_045296544.1"/>
</dbReference>
<name>A0AC55DL54_ECHTE</name>
<evidence type="ECO:0000313" key="1">
    <source>
        <dbReference type="Proteomes" id="UP000694863"/>
    </source>
</evidence>